<dbReference type="Proteomes" id="UP000823674">
    <property type="component" value="Chromosome A09"/>
</dbReference>
<dbReference type="PANTHER" id="PTHR11461:SF334">
    <property type="entry name" value="GENOME ASSEMBLY, CHROMOSOME: A09"/>
    <property type="match status" value="1"/>
</dbReference>
<dbReference type="InterPro" id="IPR023796">
    <property type="entry name" value="Serpin_dom"/>
</dbReference>
<dbReference type="PANTHER" id="PTHR11461">
    <property type="entry name" value="SERINE PROTEASE INHIBITOR, SERPIN"/>
    <property type="match status" value="1"/>
</dbReference>
<dbReference type="CDD" id="cd02043">
    <property type="entry name" value="serpinP_plants"/>
    <property type="match status" value="1"/>
</dbReference>
<dbReference type="InterPro" id="IPR036186">
    <property type="entry name" value="Serpin_sf"/>
</dbReference>
<dbReference type="Gene3D" id="3.30.497.10">
    <property type="entry name" value="Antithrombin, subunit I, domain 2"/>
    <property type="match status" value="3"/>
</dbReference>
<gene>
    <name evidence="4" type="primary">A09p016990.1_BraROA</name>
    <name evidence="4" type="ORF">IGI04_034275</name>
</gene>
<keyword evidence="5" id="KW-1185">Reference proteome</keyword>
<evidence type="ECO:0000313" key="4">
    <source>
        <dbReference type="EMBL" id="KAG5382805.1"/>
    </source>
</evidence>
<dbReference type="SUPFAM" id="SSF56574">
    <property type="entry name" value="Serpins"/>
    <property type="match status" value="2"/>
</dbReference>
<reference evidence="4 5" key="1">
    <citation type="submission" date="2021-03" db="EMBL/GenBank/DDBJ databases">
        <authorList>
            <person name="King G.J."/>
            <person name="Bancroft I."/>
            <person name="Baten A."/>
            <person name="Bloomfield J."/>
            <person name="Borpatragohain P."/>
            <person name="He Z."/>
            <person name="Irish N."/>
            <person name="Irwin J."/>
            <person name="Liu K."/>
            <person name="Mauleon R.P."/>
            <person name="Moore J."/>
            <person name="Morris R."/>
            <person name="Ostergaard L."/>
            <person name="Wang B."/>
            <person name="Wells R."/>
        </authorList>
    </citation>
    <scope>NUCLEOTIDE SEQUENCE [LARGE SCALE GENOMIC DNA]</scope>
    <source>
        <strain evidence="4">R-o-18</strain>
        <tissue evidence="4">Leaf</tissue>
    </source>
</reference>
<comment type="similarity">
    <text evidence="1 2">Belongs to the serpin family.</text>
</comment>
<dbReference type="Pfam" id="PF00079">
    <property type="entry name" value="Serpin"/>
    <property type="match status" value="2"/>
</dbReference>
<dbReference type="EMBL" id="JADBGQ010000008">
    <property type="protein sequence ID" value="KAG5382805.1"/>
    <property type="molecule type" value="Genomic_DNA"/>
</dbReference>
<comment type="caution">
    <text evidence="4">The sequence shown here is derived from an EMBL/GenBank/DDBJ whole genome shotgun (WGS) entry which is preliminary data.</text>
</comment>
<accession>A0ABQ7LAA1</accession>
<evidence type="ECO:0000256" key="2">
    <source>
        <dbReference type="RuleBase" id="RU000411"/>
    </source>
</evidence>
<dbReference type="Gene3D" id="2.30.39.10">
    <property type="entry name" value="Alpha-1-antitrypsin, domain 1"/>
    <property type="match status" value="2"/>
</dbReference>
<dbReference type="InterPro" id="IPR042185">
    <property type="entry name" value="Serpin_sf_2"/>
</dbReference>
<protein>
    <recommendedName>
        <fullName evidence="3">Serpin domain-containing protein</fullName>
    </recommendedName>
</protein>
<evidence type="ECO:0000256" key="1">
    <source>
        <dbReference type="ARBA" id="ARBA00009500"/>
    </source>
</evidence>
<dbReference type="InterPro" id="IPR023795">
    <property type="entry name" value="Serpin_CS"/>
</dbReference>
<proteinExistence type="inferred from homology"/>
<dbReference type="InterPro" id="IPR000215">
    <property type="entry name" value="Serpin_fam"/>
</dbReference>
<name>A0ABQ7LAA1_BRACM</name>
<sequence>MSKAGQVRTELNKWVSDQTNGLIKDLLPPGSVDNKTEKVYGNALYFKGAWEDKFSKSKTKDRDFHLLNGTSVSVPFMSSGHDRQYVQRCGGFKVLVLPFRQGLDINRSFSMYFYLPDKKDGLDNLVNKMTSTPGFVDNHTPTCRVKLGDFAIPKFKISFGFEASSAFEGSLVSEALYHKACVEIDEEGAEAAAATMFPVPRSITKASVDFVADHPFLFLIRENTTGTVLFAGQICDPSQMSSKMKTQKLSTSSETADLPVTKIIASPSLSKKELQKAMKKQNDADLVLTGKVIASKARNSNFVFSPASLNSVLTIAAASSATEERKAVFNETATVAFADGKANGGPKITAINGVWVEQSLPVDHSHKNLLVNVFKATFTQVDFRSKAEQVRRELNKWTSDQTNGLIKDLLPLGSVRSNTDRVYGNALYFKGTWEDKFSKSETKDRDFHLLNDASVSVPFMRSSKRQYVQRFDGFKVLKLPFQRGLDIKRSFSMYFYLPDENDGLDNLVKKMTSTPGFVDNHTPTCRVKLDDFAIPKFKISFGFEASKALYHKACVEIDEEGAEAAAASFCERHSYTPNRNRFVADHPFLFLIREDTTGTMKEKVGKSKVADLAIQETNPKKKQKLCASQVTSSPSLSKIDLAEAMKKQKDVSMFLAGKVISTLAKTSNLVFSLASINAVLIMAANRPEEEETLRSFILSFLRSSSTDELNAIDSIDAIGKMESIAMQDSTDSIPESDLNQEVEADSVSQLEVFEKEVSTFYLEPSLRVDQRQSMLLQNISSQLIVNGSGCASVWFAPKIEESFILDVELVVELIQKSVEFVDLVAPQLLDQLLLRVWSKMKQRKCQKDWTFKYKVKVFVKEKREQPRVKQEKLLISWKFNSQTKSVRQSTEISVTSLYTNEKKRFISLAGRFHKRAVEQDQVVNVVAEVVLRSWLRSLRNNIKAFWRDVVEIKLSYNGKVMCDFMGIESDLITLGFFCFMGEKFSTLQHKVWYVMMVKNIDQSFESVMMNHLRSKVPYWRLARLGLLEMLSLVAQVDVVLWFTTYQYKSVSGYIVELQNEEGFVLKNMWRASLVFGLWKSVSASMEFSGSVSDSENARYLHEVEEKSLQLNEKLEEKRCFQCHGRDCFARSGCLSSETDWPQEPQSQLFGFRFW</sequence>
<dbReference type="Gene3D" id="6.20.40.10">
    <property type="match status" value="2"/>
</dbReference>
<dbReference type="SMART" id="SM00093">
    <property type="entry name" value="SERPIN"/>
    <property type="match status" value="2"/>
</dbReference>
<dbReference type="PROSITE" id="PS00284">
    <property type="entry name" value="SERPIN"/>
    <property type="match status" value="1"/>
</dbReference>
<evidence type="ECO:0000259" key="3">
    <source>
        <dbReference type="SMART" id="SM00093"/>
    </source>
</evidence>
<dbReference type="InterPro" id="IPR042178">
    <property type="entry name" value="Serpin_sf_1"/>
</dbReference>
<feature type="domain" description="Serpin" evidence="3">
    <location>
        <begin position="1"/>
        <end position="237"/>
    </location>
</feature>
<feature type="domain" description="Serpin" evidence="3">
    <location>
        <begin position="286"/>
        <end position="602"/>
    </location>
</feature>
<evidence type="ECO:0000313" key="5">
    <source>
        <dbReference type="Proteomes" id="UP000823674"/>
    </source>
</evidence>
<organism evidence="4 5">
    <name type="scientific">Brassica rapa subsp. trilocularis</name>
    <dbReference type="NCBI Taxonomy" id="1813537"/>
    <lineage>
        <taxon>Eukaryota</taxon>
        <taxon>Viridiplantae</taxon>
        <taxon>Streptophyta</taxon>
        <taxon>Embryophyta</taxon>
        <taxon>Tracheophyta</taxon>
        <taxon>Spermatophyta</taxon>
        <taxon>Magnoliopsida</taxon>
        <taxon>eudicotyledons</taxon>
        <taxon>Gunneridae</taxon>
        <taxon>Pentapetalae</taxon>
        <taxon>rosids</taxon>
        <taxon>malvids</taxon>
        <taxon>Brassicales</taxon>
        <taxon>Brassicaceae</taxon>
        <taxon>Brassiceae</taxon>
        <taxon>Brassica</taxon>
    </lineage>
</organism>